<evidence type="ECO:0008006" key="8">
    <source>
        <dbReference type="Google" id="ProtNLM"/>
    </source>
</evidence>
<evidence type="ECO:0000256" key="5">
    <source>
        <dbReference type="SAM" id="MobiDB-lite"/>
    </source>
</evidence>
<keyword evidence="3 4" id="KW-0687">Ribonucleoprotein</keyword>
<dbReference type="PANTHER" id="PTHR11593:SF47">
    <property type="entry name" value="LARGE RIBOSOMAL SUBUNIT PROTEIN UL22Y"/>
    <property type="match status" value="1"/>
</dbReference>
<accession>A0ABQ8ZXT5</accession>
<dbReference type="CDD" id="cd00336">
    <property type="entry name" value="Ribosomal_L22"/>
    <property type="match status" value="1"/>
</dbReference>
<protein>
    <recommendedName>
        <fullName evidence="8">60S ribosomal protein L17</fullName>
    </recommendedName>
</protein>
<comment type="similarity">
    <text evidence="1 4">Belongs to the universal ribosomal protein uL22 family.</text>
</comment>
<evidence type="ECO:0000256" key="4">
    <source>
        <dbReference type="RuleBase" id="RU004005"/>
    </source>
</evidence>
<sequence>MVKYSREPDNPTKSCKARGSNLRVHFKGSVACVNSCIFCCWQFESSKKNHFSGKQDHAEDLRIEWLKNTRETAFSLKKMPLVKAKRYLEDVMAHKQAIPFRRFCGGVKGLDVDALYISHIQVNQAQKQRRRTYRAHGRINPYMSSPCHIELTLSEKEEPVKKEPETQLATSKSKKSQASS</sequence>
<dbReference type="InterPro" id="IPR018260">
    <property type="entry name" value="Ribosomal_uL22_CS"/>
</dbReference>
<dbReference type="SUPFAM" id="SSF54843">
    <property type="entry name" value="Ribosomal protein L22"/>
    <property type="match status" value="1"/>
</dbReference>
<dbReference type="PANTHER" id="PTHR11593">
    <property type="entry name" value="60S RIBOSOMAL PROTEIN L17"/>
    <property type="match status" value="1"/>
</dbReference>
<proteinExistence type="inferred from homology"/>
<evidence type="ECO:0000313" key="6">
    <source>
        <dbReference type="EMBL" id="KAJ6313122.1"/>
    </source>
</evidence>
<dbReference type="EMBL" id="JAPFFI010000024">
    <property type="protein sequence ID" value="KAJ6313122.1"/>
    <property type="molecule type" value="Genomic_DNA"/>
</dbReference>
<dbReference type="Pfam" id="PF00237">
    <property type="entry name" value="Ribosomal_L22"/>
    <property type="match status" value="1"/>
</dbReference>
<evidence type="ECO:0000313" key="7">
    <source>
        <dbReference type="Proteomes" id="UP001141253"/>
    </source>
</evidence>
<evidence type="ECO:0000256" key="2">
    <source>
        <dbReference type="ARBA" id="ARBA00022980"/>
    </source>
</evidence>
<organism evidence="6 7">
    <name type="scientific">Salix suchowensis</name>
    <dbReference type="NCBI Taxonomy" id="1278906"/>
    <lineage>
        <taxon>Eukaryota</taxon>
        <taxon>Viridiplantae</taxon>
        <taxon>Streptophyta</taxon>
        <taxon>Embryophyta</taxon>
        <taxon>Tracheophyta</taxon>
        <taxon>Spermatophyta</taxon>
        <taxon>Magnoliopsida</taxon>
        <taxon>eudicotyledons</taxon>
        <taxon>Gunneridae</taxon>
        <taxon>Pentapetalae</taxon>
        <taxon>rosids</taxon>
        <taxon>fabids</taxon>
        <taxon>Malpighiales</taxon>
        <taxon>Salicaceae</taxon>
        <taxon>Saliceae</taxon>
        <taxon>Salix</taxon>
    </lineage>
</organism>
<dbReference type="Gene3D" id="3.90.470.10">
    <property type="entry name" value="Ribosomal protein L22/L17"/>
    <property type="match status" value="3"/>
</dbReference>
<name>A0ABQ8ZXT5_9ROSI</name>
<dbReference type="PROSITE" id="PS00464">
    <property type="entry name" value="RIBOSOMAL_L22"/>
    <property type="match status" value="1"/>
</dbReference>
<evidence type="ECO:0000256" key="3">
    <source>
        <dbReference type="ARBA" id="ARBA00023274"/>
    </source>
</evidence>
<keyword evidence="2 4" id="KW-0689">Ribosomal protein</keyword>
<reference evidence="6" key="1">
    <citation type="submission" date="2022-10" db="EMBL/GenBank/DDBJ databases">
        <authorList>
            <person name="Hyden B.L."/>
            <person name="Feng K."/>
            <person name="Yates T."/>
            <person name="Jawdy S."/>
            <person name="Smart L.B."/>
            <person name="Muchero W."/>
        </authorList>
    </citation>
    <scope>NUCLEOTIDE SEQUENCE</scope>
    <source>
        <tissue evidence="6">Shoot tip</tissue>
    </source>
</reference>
<feature type="region of interest" description="Disordered" evidence="5">
    <location>
        <begin position="153"/>
        <end position="180"/>
    </location>
</feature>
<dbReference type="InterPro" id="IPR001063">
    <property type="entry name" value="Ribosomal_uL22"/>
</dbReference>
<reference evidence="6" key="2">
    <citation type="journal article" date="2023" name="Int. J. Mol. Sci.">
        <title>De Novo Assembly and Annotation of 11 Diverse Shrub Willow (Salix) Genomes Reveals Novel Gene Organization in Sex-Linked Regions.</title>
        <authorList>
            <person name="Hyden B."/>
            <person name="Feng K."/>
            <person name="Yates T.B."/>
            <person name="Jawdy S."/>
            <person name="Cereghino C."/>
            <person name="Smart L.B."/>
            <person name="Muchero W."/>
        </authorList>
    </citation>
    <scope>NUCLEOTIDE SEQUENCE</scope>
    <source>
        <tissue evidence="6">Shoot tip</tissue>
    </source>
</reference>
<keyword evidence="7" id="KW-1185">Reference proteome</keyword>
<dbReference type="Proteomes" id="UP001141253">
    <property type="component" value="Chromosome 10"/>
</dbReference>
<dbReference type="InterPro" id="IPR005721">
    <property type="entry name" value="Ribosomal_uL22_euk/arc"/>
</dbReference>
<gene>
    <name evidence="6" type="ORF">OIU77_014599</name>
</gene>
<feature type="compositionally biased region" description="Basic and acidic residues" evidence="5">
    <location>
        <begin position="153"/>
        <end position="165"/>
    </location>
</feature>
<dbReference type="InterPro" id="IPR036394">
    <property type="entry name" value="Ribosomal_uL22_sf"/>
</dbReference>
<comment type="caution">
    <text evidence="6">The sequence shown here is derived from an EMBL/GenBank/DDBJ whole genome shotgun (WGS) entry which is preliminary data.</text>
</comment>
<evidence type="ECO:0000256" key="1">
    <source>
        <dbReference type="ARBA" id="ARBA00009451"/>
    </source>
</evidence>